<protein>
    <submittedName>
        <fullName evidence="1">Uncharacterized protein</fullName>
    </submittedName>
</protein>
<evidence type="ECO:0000313" key="2">
    <source>
        <dbReference type="Proteomes" id="UP000010802"/>
    </source>
</evidence>
<dbReference type="AlphaFoldDB" id="F4LTB9"/>
<dbReference type="KEGG" id="tae:TepiRe1_0262"/>
<accession>F4LTB9</accession>
<dbReference type="RefSeq" id="WP_013777374.1">
    <property type="nucleotide sequence ID" value="NC_015519.1"/>
</dbReference>
<dbReference type="KEGG" id="tep:TepRe1_0242"/>
<organism evidence="1 2">
    <name type="scientific">Tepidanaerobacter acetatoxydans (strain DSM 21804 / JCM 16047 / Re1)</name>
    <dbReference type="NCBI Taxonomy" id="1209989"/>
    <lineage>
        <taxon>Bacteria</taxon>
        <taxon>Bacillati</taxon>
        <taxon>Bacillota</taxon>
        <taxon>Clostridia</taxon>
        <taxon>Thermosediminibacterales</taxon>
        <taxon>Tepidanaerobacteraceae</taxon>
        <taxon>Tepidanaerobacter</taxon>
    </lineage>
</organism>
<gene>
    <name evidence="1" type="ordered locus">TEPIRE1_0262</name>
</gene>
<evidence type="ECO:0000313" key="1">
    <source>
        <dbReference type="EMBL" id="CCP24944.1"/>
    </source>
</evidence>
<proteinExistence type="predicted"/>
<name>F4LTB9_TEPAE</name>
<accession>L0RXK3</accession>
<reference evidence="2" key="1">
    <citation type="journal article" date="2013" name="Genome Announc.">
        <title>First genome sequence of a syntrophic acetate-oxidizing bacterium, Tepidanaerobacter acetatoxydans strain Re1.</title>
        <authorList>
            <person name="Manzoor S."/>
            <person name="Bongcam-Rudloff E."/>
            <person name="Schnurer A."/>
            <person name="Muller B."/>
        </authorList>
    </citation>
    <scope>NUCLEOTIDE SEQUENCE [LARGE SCALE GENOMIC DNA]</scope>
    <source>
        <strain evidence="2">Re1</strain>
    </source>
</reference>
<dbReference type="EMBL" id="HF563609">
    <property type="protein sequence ID" value="CCP24944.1"/>
    <property type="molecule type" value="Genomic_DNA"/>
</dbReference>
<keyword evidence="2" id="KW-1185">Reference proteome</keyword>
<dbReference type="HOGENOM" id="CLU_3158757_0_0_9"/>
<dbReference type="Proteomes" id="UP000010802">
    <property type="component" value="Chromosome"/>
</dbReference>
<dbReference type="PATRIC" id="fig|1209989.3.peg.280"/>
<sequence>MDKSLQFDKDRENFYKNLFKEKNMNIKNIKDEAEIYAEYIKEFTWVKT</sequence>